<keyword evidence="3" id="KW-1185">Reference proteome</keyword>
<evidence type="ECO:0008006" key="4">
    <source>
        <dbReference type="Google" id="ProtNLM"/>
    </source>
</evidence>
<evidence type="ECO:0000313" key="2">
    <source>
        <dbReference type="EMBL" id="MDC8773379.1"/>
    </source>
</evidence>
<sequence>MDTNTMPPQPPADLPPNFEPLDLPAEPVEPGDLPVQPDQGAMPTHIPGDPEASA</sequence>
<dbReference type="Proteomes" id="UP001221189">
    <property type="component" value="Unassembled WGS sequence"/>
</dbReference>
<organism evidence="2 3">
    <name type="scientific">Roseateles albus</name>
    <dbReference type="NCBI Taxonomy" id="2987525"/>
    <lineage>
        <taxon>Bacteria</taxon>
        <taxon>Pseudomonadati</taxon>
        <taxon>Pseudomonadota</taxon>
        <taxon>Betaproteobacteria</taxon>
        <taxon>Burkholderiales</taxon>
        <taxon>Sphaerotilaceae</taxon>
        <taxon>Roseateles</taxon>
    </lineage>
</organism>
<protein>
    <recommendedName>
        <fullName evidence="4">Stereocilin</fullName>
    </recommendedName>
</protein>
<evidence type="ECO:0000313" key="3">
    <source>
        <dbReference type="Proteomes" id="UP001221189"/>
    </source>
</evidence>
<accession>A0ABT5KHG1</accession>
<gene>
    <name evidence="2" type="ORF">PRZ03_17490</name>
</gene>
<reference evidence="2 3" key="1">
    <citation type="submission" date="2022-10" db="EMBL/GenBank/DDBJ databases">
        <title>Paucibacter sp. hw1 Genome sequencing.</title>
        <authorList>
            <person name="Park S."/>
        </authorList>
    </citation>
    <scope>NUCLEOTIDE SEQUENCE [LARGE SCALE GENOMIC DNA]</scope>
    <source>
        <strain evidence="3">hw1</strain>
    </source>
</reference>
<comment type="caution">
    <text evidence="2">The sequence shown here is derived from an EMBL/GenBank/DDBJ whole genome shotgun (WGS) entry which is preliminary data.</text>
</comment>
<evidence type="ECO:0000256" key="1">
    <source>
        <dbReference type="SAM" id="MobiDB-lite"/>
    </source>
</evidence>
<dbReference type="EMBL" id="JAQQXT010000011">
    <property type="protein sequence ID" value="MDC8773379.1"/>
    <property type="molecule type" value="Genomic_DNA"/>
</dbReference>
<proteinExistence type="predicted"/>
<feature type="compositionally biased region" description="Pro residues" evidence="1">
    <location>
        <begin position="7"/>
        <end position="18"/>
    </location>
</feature>
<feature type="region of interest" description="Disordered" evidence="1">
    <location>
        <begin position="1"/>
        <end position="54"/>
    </location>
</feature>
<name>A0ABT5KHG1_9BURK</name>